<dbReference type="InterPro" id="IPR031325">
    <property type="entry name" value="RHS_repeat"/>
</dbReference>
<name>A0A6J5EPQ8_9BURK</name>
<proteinExistence type="predicted"/>
<evidence type="ECO:0000256" key="1">
    <source>
        <dbReference type="SAM" id="MobiDB-lite"/>
    </source>
</evidence>
<dbReference type="NCBIfam" id="TIGR01643">
    <property type="entry name" value="YD_repeat_2x"/>
    <property type="match status" value="1"/>
</dbReference>
<dbReference type="Proteomes" id="UP000494363">
    <property type="component" value="Unassembled WGS sequence"/>
</dbReference>
<organism evidence="2 3">
    <name type="scientific">Paraburkholderia humisilvae</name>
    <dbReference type="NCBI Taxonomy" id="627669"/>
    <lineage>
        <taxon>Bacteria</taxon>
        <taxon>Pseudomonadati</taxon>
        <taxon>Pseudomonadota</taxon>
        <taxon>Betaproteobacteria</taxon>
        <taxon>Burkholderiales</taxon>
        <taxon>Burkholderiaceae</taxon>
        <taxon>Paraburkholderia</taxon>
    </lineage>
</organism>
<dbReference type="EMBL" id="CADIKH010000032">
    <property type="protein sequence ID" value="CAB3767202.1"/>
    <property type="molecule type" value="Genomic_DNA"/>
</dbReference>
<feature type="compositionally biased region" description="Polar residues" evidence="1">
    <location>
        <begin position="261"/>
        <end position="276"/>
    </location>
</feature>
<sequence length="285" mass="30917">MQFAYGNGTTDVIDSRQTTRLSFSSIGGMLRPTGSSSSTATTASVWDASGNLLKDTTASDGTREYSYDGTGRPVRVVIKGPSATRVISMRYVDADGVRPAMIASPGKLRAFVYDANGNLSGYSERNTTDPTGEHGFDALWDGQQQRTTGVAYDSLNRVSRARVYVNGALTEDWFYFYDHIGNLNTAQNNVSRWMFGNQDRDASHRVTWQSGNYRSTRMVYDARGRLAQFTYDEQASPSTGGLARALTVNYGYSPDGEVATRTGTVTKNGGAPSSISSDEKENTGG</sequence>
<feature type="region of interest" description="Disordered" evidence="1">
    <location>
        <begin position="257"/>
        <end position="285"/>
    </location>
</feature>
<accession>A0A6J5EPQ8</accession>
<evidence type="ECO:0000313" key="2">
    <source>
        <dbReference type="EMBL" id="CAB3767202.1"/>
    </source>
</evidence>
<keyword evidence="3" id="KW-1185">Reference proteome</keyword>
<evidence type="ECO:0000313" key="3">
    <source>
        <dbReference type="Proteomes" id="UP000494363"/>
    </source>
</evidence>
<reference evidence="2 3" key="1">
    <citation type="submission" date="2020-04" db="EMBL/GenBank/DDBJ databases">
        <authorList>
            <person name="De Canck E."/>
        </authorList>
    </citation>
    <scope>NUCLEOTIDE SEQUENCE [LARGE SCALE GENOMIC DNA]</scope>
    <source>
        <strain evidence="2 3">LMG 29542</strain>
    </source>
</reference>
<evidence type="ECO:0008006" key="4">
    <source>
        <dbReference type="Google" id="ProtNLM"/>
    </source>
</evidence>
<dbReference type="InterPro" id="IPR006530">
    <property type="entry name" value="YD"/>
</dbReference>
<gene>
    <name evidence="2" type="ORF">LMG29542_05550</name>
</gene>
<protein>
    <recommendedName>
        <fullName evidence="4">RHS repeat protein</fullName>
    </recommendedName>
</protein>
<dbReference type="AlphaFoldDB" id="A0A6J5EPQ8"/>
<dbReference type="RefSeq" id="WP_175229616.1">
    <property type="nucleotide sequence ID" value="NZ_CADIKH010000032.1"/>
</dbReference>
<dbReference type="Pfam" id="PF05593">
    <property type="entry name" value="RHS_repeat"/>
    <property type="match status" value="1"/>
</dbReference>
<dbReference type="Gene3D" id="2.180.10.10">
    <property type="entry name" value="RHS repeat-associated core"/>
    <property type="match status" value="1"/>
</dbReference>